<reference evidence="7 8" key="2">
    <citation type="submission" date="2011-10" db="EMBL/GenBank/DDBJ databases">
        <title>Draft genome sequence of Candidatus Burkholderia kirkii.</title>
        <authorList>
            <person name="Carlier A.L."/>
            <person name="Eberl L."/>
        </authorList>
    </citation>
    <scope>NUCLEOTIDE SEQUENCE [LARGE SCALE GENOMIC DNA]</scope>
    <source>
        <strain evidence="7 8">UZHbot1</strain>
    </source>
</reference>
<keyword evidence="3" id="KW-0732">Signal</keyword>
<comment type="caution">
    <text evidence="7">The sequence shown here is derived from an EMBL/GenBank/DDBJ whole genome shotgun (WGS) entry which is preliminary data.</text>
</comment>
<evidence type="ECO:0000313" key="8">
    <source>
        <dbReference type="Proteomes" id="UP000003511"/>
    </source>
</evidence>
<accession>G4MFE9</accession>
<evidence type="ECO:0000259" key="6">
    <source>
        <dbReference type="Pfam" id="PF04234"/>
    </source>
</evidence>
<keyword evidence="8" id="KW-1185">Reference proteome</keyword>
<dbReference type="Gene3D" id="2.60.40.1220">
    <property type="match status" value="1"/>
</dbReference>
<feature type="domain" description="CopC" evidence="6">
    <location>
        <begin position="66"/>
        <end position="159"/>
    </location>
</feature>
<dbReference type="BioCyc" id="CBUR1055526:G10QW-2043-MONOMER"/>
<organism evidence="7 8">
    <name type="scientific">Candidatus Paraburkholderia kirkii UZHbot1</name>
    <dbReference type="NCBI Taxonomy" id="1055526"/>
    <lineage>
        <taxon>Bacteria</taxon>
        <taxon>Pseudomonadati</taxon>
        <taxon>Pseudomonadota</taxon>
        <taxon>Betaproteobacteria</taxon>
        <taxon>Burkholderiales</taxon>
        <taxon>Burkholderiaceae</taxon>
        <taxon>Paraburkholderia</taxon>
    </lineage>
</organism>
<feature type="region of interest" description="Disordered" evidence="5">
    <location>
        <begin position="13"/>
        <end position="37"/>
    </location>
</feature>
<dbReference type="GO" id="GO:0006825">
    <property type="term" value="P:copper ion transport"/>
    <property type="evidence" value="ECO:0007669"/>
    <property type="project" value="InterPro"/>
</dbReference>
<dbReference type="GO" id="GO:0030313">
    <property type="term" value="C:cell envelope"/>
    <property type="evidence" value="ECO:0007669"/>
    <property type="project" value="UniProtKB-SubCell"/>
</dbReference>
<dbReference type="Proteomes" id="UP000003511">
    <property type="component" value="Unassembled WGS sequence"/>
</dbReference>
<dbReference type="InterPro" id="IPR032694">
    <property type="entry name" value="CopC/D"/>
</dbReference>
<dbReference type="GO" id="GO:0005886">
    <property type="term" value="C:plasma membrane"/>
    <property type="evidence" value="ECO:0007669"/>
    <property type="project" value="TreeGrafter"/>
</dbReference>
<dbReference type="EMBL" id="CAFE01000229">
    <property type="protein sequence ID" value="CCD39878.1"/>
    <property type="molecule type" value="Genomic_DNA"/>
</dbReference>
<dbReference type="InterPro" id="IPR014755">
    <property type="entry name" value="Cu-Rt/internalin_Ig-like"/>
</dbReference>
<dbReference type="InterPro" id="IPR007348">
    <property type="entry name" value="CopC_dom"/>
</dbReference>
<sequence length="160" mass="16715">MSDPCSARFARRIAGDEATPTFPTSQTPSEACSASGMPGRIMKPSSLVRGALALAFAGASQLALAHALPKLQNPGPGATVSAPHEVAIEFGEALEPTFSKLIVTNAQGTQVNTAKSVVDAKDRKLSVALDNLQPGVYEVQWTAVAADGHRTQGHYNFTVK</sequence>
<dbReference type="STRING" id="1055526.BKIR_c59_5281"/>
<reference evidence="7 8" key="1">
    <citation type="submission" date="2011-09" db="EMBL/GenBank/DDBJ databases">
        <authorList>
            <person name="Carlier A."/>
        </authorList>
    </citation>
    <scope>NUCLEOTIDE SEQUENCE [LARGE SCALE GENOMIC DNA]</scope>
    <source>
        <strain evidence="7 8">UZHbot1</strain>
    </source>
</reference>
<evidence type="ECO:0000256" key="1">
    <source>
        <dbReference type="ARBA" id="ARBA00004196"/>
    </source>
</evidence>
<keyword evidence="2" id="KW-0479">Metal-binding</keyword>
<dbReference type="Pfam" id="PF04234">
    <property type="entry name" value="CopC"/>
    <property type="match status" value="1"/>
</dbReference>
<evidence type="ECO:0000256" key="2">
    <source>
        <dbReference type="ARBA" id="ARBA00022723"/>
    </source>
</evidence>
<name>G4MFE9_9BURK</name>
<dbReference type="PANTHER" id="PTHR34820:SF4">
    <property type="entry name" value="INNER MEMBRANE PROTEIN YEBZ"/>
    <property type="match status" value="1"/>
</dbReference>
<gene>
    <name evidence="7" type="ORF">BKIR_c59_5281</name>
</gene>
<feature type="compositionally biased region" description="Polar residues" evidence="5">
    <location>
        <begin position="21"/>
        <end position="32"/>
    </location>
</feature>
<keyword evidence="4" id="KW-0186">Copper</keyword>
<proteinExistence type="predicted"/>
<evidence type="ECO:0000256" key="5">
    <source>
        <dbReference type="SAM" id="MobiDB-lite"/>
    </source>
</evidence>
<dbReference type="InterPro" id="IPR014756">
    <property type="entry name" value="Ig_E-set"/>
</dbReference>
<comment type="subcellular location">
    <subcellularLocation>
        <location evidence="1">Cell envelope</location>
    </subcellularLocation>
</comment>
<dbReference type="GO" id="GO:0005507">
    <property type="term" value="F:copper ion binding"/>
    <property type="evidence" value="ECO:0007669"/>
    <property type="project" value="InterPro"/>
</dbReference>
<evidence type="ECO:0000256" key="4">
    <source>
        <dbReference type="ARBA" id="ARBA00023008"/>
    </source>
</evidence>
<dbReference type="AlphaFoldDB" id="G4MFE9"/>
<evidence type="ECO:0000256" key="3">
    <source>
        <dbReference type="ARBA" id="ARBA00022729"/>
    </source>
</evidence>
<dbReference type="PANTHER" id="PTHR34820">
    <property type="entry name" value="INNER MEMBRANE PROTEIN YEBZ"/>
    <property type="match status" value="1"/>
</dbReference>
<dbReference type="SUPFAM" id="SSF81296">
    <property type="entry name" value="E set domains"/>
    <property type="match status" value="1"/>
</dbReference>
<dbReference type="GO" id="GO:0046688">
    <property type="term" value="P:response to copper ion"/>
    <property type="evidence" value="ECO:0007669"/>
    <property type="project" value="InterPro"/>
</dbReference>
<dbReference type="GO" id="GO:0042597">
    <property type="term" value="C:periplasmic space"/>
    <property type="evidence" value="ECO:0007669"/>
    <property type="project" value="InterPro"/>
</dbReference>
<evidence type="ECO:0000313" key="7">
    <source>
        <dbReference type="EMBL" id="CCD39878.1"/>
    </source>
</evidence>
<protein>
    <submittedName>
        <fullName evidence="7">Protein yobA</fullName>
    </submittedName>
</protein>
<dbReference type="HOGENOM" id="CLU_087859_4_2_4"/>